<sequence length="621" mass="71784">MDQLPLEVALLVSKYLSHREKLECALTCHSWCTWFRSNGLFEKVSLHNNLEDSVDFDLEYSPKPHLIHDPRYLAMLRFFQSSNYGKSVLDLSVNVETMGLQYFISLPDIFPNLTKLQWKGNIYNRSEEDRTQFETAVQKWKLIKTVDDGSTCHQITTALLKDSTSASHLKDIQLVYPEEDLPEIFEVEYVDPPEPRIYPPLHLAQKAQSLTAVNAPFTIGLLKDELDTINRFSTLKLLNLNYSNEYDDDAAADYMYNQEQDARQSLGEDRFSRRRAEDMLSCQARNVQHLEITVDLSALFRLEHVPLWMSYIQEVYPNLVSFSFQCLDSMIPPIFNGFLAYDNNFMHGRQTLKKYCMQFGRFSQDLLEKMQESNVALEDLTVFVNGQSTDQFVFLSESSQRKSIRKLTIKEREKYVDNNSVYGRDMFQFMEQAPQLEAVEIDTFRGSLLHHNPTVIVSILNSAPQIRSIKSPALMSRSSNENMVVSQPSELAHLDISYCQFKLTTLGAQNINQAFKNILDKCPLLETFSTQVNIYKDETSTETDIALVFSFTKQQKMKRIHIKSLYDTYFKIIVNGRTSCYYQKHGERRRPVPNVDETKVYIQIEACNASIIDTTVMSEAL</sequence>
<keyword evidence="3" id="KW-1185">Reference proteome</keyword>
<dbReference type="SUPFAM" id="SSF81383">
    <property type="entry name" value="F-box domain"/>
    <property type="match status" value="1"/>
</dbReference>
<evidence type="ECO:0000259" key="1">
    <source>
        <dbReference type="Pfam" id="PF12937"/>
    </source>
</evidence>
<dbReference type="Proteomes" id="UP000014254">
    <property type="component" value="Unassembled WGS sequence"/>
</dbReference>
<dbReference type="OMA" id="VYIQIEA"/>
<dbReference type="Gene3D" id="1.20.1280.50">
    <property type="match status" value="1"/>
</dbReference>
<dbReference type="InterPro" id="IPR036047">
    <property type="entry name" value="F-box-like_dom_sf"/>
</dbReference>
<dbReference type="Pfam" id="PF12937">
    <property type="entry name" value="F-box-like"/>
    <property type="match status" value="1"/>
</dbReference>
<feature type="domain" description="F-box" evidence="1">
    <location>
        <begin position="1"/>
        <end position="44"/>
    </location>
</feature>
<proteinExistence type="predicted"/>
<dbReference type="Gene3D" id="3.80.10.10">
    <property type="entry name" value="Ribonuclease Inhibitor"/>
    <property type="match status" value="1"/>
</dbReference>
<dbReference type="SUPFAM" id="SSF52047">
    <property type="entry name" value="RNI-like"/>
    <property type="match status" value="1"/>
</dbReference>
<dbReference type="InParanoid" id="S2IVD6"/>
<dbReference type="AlphaFoldDB" id="S2IVD6"/>
<protein>
    <recommendedName>
        <fullName evidence="1">F-box domain-containing protein</fullName>
    </recommendedName>
</protein>
<dbReference type="VEuPathDB" id="FungiDB:HMPREF1544_11638"/>
<dbReference type="InterPro" id="IPR032675">
    <property type="entry name" value="LRR_dom_sf"/>
</dbReference>
<name>S2IVD6_MUCC1</name>
<dbReference type="EMBL" id="KE124158">
    <property type="protein sequence ID" value="EPB81646.1"/>
    <property type="molecule type" value="Genomic_DNA"/>
</dbReference>
<evidence type="ECO:0000313" key="3">
    <source>
        <dbReference type="Proteomes" id="UP000014254"/>
    </source>
</evidence>
<dbReference type="InterPro" id="IPR001810">
    <property type="entry name" value="F-box_dom"/>
</dbReference>
<gene>
    <name evidence="2" type="ORF">HMPREF1544_11638</name>
</gene>
<reference evidence="3" key="1">
    <citation type="submission" date="2013-05" db="EMBL/GenBank/DDBJ databases">
        <title>The Genome sequence of Mucor circinelloides f. circinelloides 1006PhL.</title>
        <authorList>
            <consortium name="The Broad Institute Genomics Platform"/>
            <person name="Cuomo C."/>
            <person name="Earl A."/>
            <person name="Findley K."/>
            <person name="Lee S.C."/>
            <person name="Walker B."/>
            <person name="Young S."/>
            <person name="Zeng Q."/>
            <person name="Gargeya S."/>
            <person name="Fitzgerald M."/>
            <person name="Haas B."/>
            <person name="Abouelleil A."/>
            <person name="Allen A.W."/>
            <person name="Alvarado L."/>
            <person name="Arachchi H.M."/>
            <person name="Berlin A.M."/>
            <person name="Chapman S.B."/>
            <person name="Gainer-Dewar J."/>
            <person name="Goldberg J."/>
            <person name="Griggs A."/>
            <person name="Gujja S."/>
            <person name="Hansen M."/>
            <person name="Howarth C."/>
            <person name="Imamovic A."/>
            <person name="Ireland A."/>
            <person name="Larimer J."/>
            <person name="McCowan C."/>
            <person name="Murphy C."/>
            <person name="Pearson M."/>
            <person name="Poon T.W."/>
            <person name="Priest M."/>
            <person name="Roberts A."/>
            <person name="Saif S."/>
            <person name="Shea T."/>
            <person name="Sisk P."/>
            <person name="Sykes S."/>
            <person name="Wortman J."/>
            <person name="Nusbaum C."/>
            <person name="Birren B."/>
        </authorList>
    </citation>
    <scope>NUCLEOTIDE SEQUENCE [LARGE SCALE GENOMIC DNA]</scope>
    <source>
        <strain evidence="3">1006PhL</strain>
    </source>
</reference>
<evidence type="ECO:0000313" key="2">
    <source>
        <dbReference type="EMBL" id="EPB81646.1"/>
    </source>
</evidence>
<organism evidence="2 3">
    <name type="scientific">Mucor circinelloides f. circinelloides (strain 1006PhL)</name>
    <name type="common">Mucormycosis agent</name>
    <name type="synonym">Calyptromyces circinelloides</name>
    <dbReference type="NCBI Taxonomy" id="1220926"/>
    <lineage>
        <taxon>Eukaryota</taxon>
        <taxon>Fungi</taxon>
        <taxon>Fungi incertae sedis</taxon>
        <taxon>Mucoromycota</taxon>
        <taxon>Mucoromycotina</taxon>
        <taxon>Mucoromycetes</taxon>
        <taxon>Mucorales</taxon>
        <taxon>Mucorineae</taxon>
        <taxon>Mucoraceae</taxon>
        <taxon>Mucor</taxon>
    </lineage>
</organism>
<dbReference type="OrthoDB" id="2216482at2759"/>
<accession>S2IVD6</accession>